<dbReference type="FunFam" id="3.30.1490.20:FF:000002">
    <property type="entry name" value="Succinate--CoA ligase [ADP-forming] subunit beta"/>
    <property type="match status" value="1"/>
</dbReference>
<dbReference type="EC" id="6.2.1.5" evidence="10"/>
<feature type="domain" description="ATP-grasp" evidence="11">
    <location>
        <begin position="9"/>
        <end position="55"/>
    </location>
</feature>
<dbReference type="GO" id="GO:0005829">
    <property type="term" value="C:cytosol"/>
    <property type="evidence" value="ECO:0007669"/>
    <property type="project" value="TreeGrafter"/>
</dbReference>
<dbReference type="GO" id="GO:0004775">
    <property type="term" value="F:succinate-CoA ligase (ADP-forming) activity"/>
    <property type="evidence" value="ECO:0007669"/>
    <property type="project" value="UniProtKB-UniRule"/>
</dbReference>
<dbReference type="NCBIfam" id="NF001913">
    <property type="entry name" value="PRK00696.1"/>
    <property type="match status" value="1"/>
</dbReference>
<accession>A0A1I4G2Y8</accession>
<dbReference type="FunFam" id="3.40.50.261:FF:000001">
    <property type="entry name" value="Succinate--CoA ligase [ADP-forming] subunit beta"/>
    <property type="match status" value="1"/>
</dbReference>
<keyword evidence="3 10" id="KW-0436">Ligase</keyword>
<dbReference type="Gene3D" id="3.30.470.20">
    <property type="entry name" value="ATP-grasp fold, B domain"/>
    <property type="match status" value="1"/>
</dbReference>
<dbReference type="Pfam" id="PF08442">
    <property type="entry name" value="ATP-grasp_2"/>
    <property type="match status" value="1"/>
</dbReference>
<evidence type="ECO:0000313" key="12">
    <source>
        <dbReference type="EMBL" id="SFL24404.1"/>
    </source>
</evidence>
<evidence type="ECO:0000256" key="7">
    <source>
        <dbReference type="ARBA" id="ARBA00022842"/>
    </source>
</evidence>
<dbReference type="STRING" id="195913.SAMN04488004_11173"/>
<comment type="cofactor">
    <cofactor evidence="10">
        <name>Mg(2+)</name>
        <dbReference type="ChEBI" id="CHEBI:18420"/>
    </cofactor>
    <text evidence="10">Binds 1 Mg(2+) ion per subunit.</text>
</comment>
<feature type="binding site" evidence="10">
    <location>
        <position position="223"/>
    </location>
    <ligand>
        <name>Mg(2+)</name>
        <dbReference type="ChEBI" id="CHEBI:18420"/>
    </ligand>
</feature>
<comment type="catalytic activity">
    <reaction evidence="10">
        <text>GTP + succinate + CoA = succinyl-CoA + GDP + phosphate</text>
        <dbReference type="Rhea" id="RHEA:22120"/>
        <dbReference type="ChEBI" id="CHEBI:30031"/>
        <dbReference type="ChEBI" id="CHEBI:37565"/>
        <dbReference type="ChEBI" id="CHEBI:43474"/>
        <dbReference type="ChEBI" id="CHEBI:57287"/>
        <dbReference type="ChEBI" id="CHEBI:57292"/>
        <dbReference type="ChEBI" id="CHEBI:58189"/>
    </reaction>
</comment>
<dbReference type="Gene3D" id="3.30.1490.20">
    <property type="entry name" value="ATP-grasp fold, A domain"/>
    <property type="match status" value="1"/>
</dbReference>
<dbReference type="SUPFAM" id="SSF52210">
    <property type="entry name" value="Succinyl-CoA synthetase domains"/>
    <property type="match status" value="1"/>
</dbReference>
<comment type="pathway">
    <text evidence="10">Carbohydrate metabolism; tricarboxylic acid cycle; succinate from succinyl-CoA (ligase route): step 1/1.</text>
</comment>
<comment type="catalytic activity">
    <reaction evidence="8">
        <text>(S)-malate + ATP + CoA = (S)-malyl-CoA + ADP + phosphate</text>
        <dbReference type="Rhea" id="RHEA:26193"/>
        <dbReference type="ChEBI" id="CHEBI:15589"/>
        <dbReference type="ChEBI" id="CHEBI:30616"/>
        <dbReference type="ChEBI" id="CHEBI:43474"/>
        <dbReference type="ChEBI" id="CHEBI:57287"/>
        <dbReference type="ChEBI" id="CHEBI:57317"/>
        <dbReference type="ChEBI" id="CHEBI:456216"/>
        <dbReference type="EC" id="6.2.1.9"/>
    </reaction>
</comment>
<evidence type="ECO:0000313" key="13">
    <source>
        <dbReference type="Proteomes" id="UP000199550"/>
    </source>
</evidence>
<dbReference type="PROSITE" id="PS01217">
    <property type="entry name" value="SUCCINYL_COA_LIG_3"/>
    <property type="match status" value="1"/>
</dbReference>
<protein>
    <recommendedName>
        <fullName evidence="10">Succinate--CoA ligase [ADP-forming] subunit beta</fullName>
        <ecNumber evidence="10">6.2.1.5</ecNumber>
    </recommendedName>
    <alternativeName>
        <fullName evidence="10">Succinyl-CoA synthetase subunit beta</fullName>
        <shortName evidence="10">SCS-beta</shortName>
    </alternativeName>
</protein>
<comment type="catalytic activity">
    <reaction evidence="10">
        <text>succinate + ATP + CoA = succinyl-CoA + ADP + phosphate</text>
        <dbReference type="Rhea" id="RHEA:17661"/>
        <dbReference type="ChEBI" id="CHEBI:30031"/>
        <dbReference type="ChEBI" id="CHEBI:30616"/>
        <dbReference type="ChEBI" id="CHEBI:43474"/>
        <dbReference type="ChEBI" id="CHEBI:57287"/>
        <dbReference type="ChEBI" id="CHEBI:57292"/>
        <dbReference type="ChEBI" id="CHEBI:456216"/>
        <dbReference type="EC" id="6.2.1.5"/>
    </reaction>
</comment>
<dbReference type="PIRSF" id="PIRSF001554">
    <property type="entry name" value="SucCS_beta"/>
    <property type="match status" value="1"/>
</dbReference>
<dbReference type="InterPro" id="IPR005809">
    <property type="entry name" value="Succ_CoA_ligase-like_bsu"/>
</dbReference>
<dbReference type="GO" id="GO:0005524">
    <property type="term" value="F:ATP binding"/>
    <property type="evidence" value="ECO:0007669"/>
    <property type="project" value="UniProtKB-UniRule"/>
</dbReference>
<feature type="binding site" evidence="10">
    <location>
        <position position="46"/>
    </location>
    <ligand>
        <name>ATP</name>
        <dbReference type="ChEBI" id="CHEBI:30616"/>
    </ligand>
</feature>
<dbReference type="InterPro" id="IPR005811">
    <property type="entry name" value="SUCC_ACL_C"/>
</dbReference>
<comment type="function">
    <text evidence="10">Succinyl-CoA synthetase functions in the citric acid cycle (TCA), coupling the hydrolysis of succinyl-CoA to the synthesis of either ATP or GTP and thus represents the only step of substrate-level phosphorylation in the TCA. The beta subunit provides nucleotide specificity of the enzyme and binds the substrate succinate, while the binding sites for coenzyme A and phosphate are found in the alpha subunit.</text>
</comment>
<dbReference type="GO" id="GO:0000287">
    <property type="term" value="F:magnesium ion binding"/>
    <property type="evidence" value="ECO:0007669"/>
    <property type="project" value="UniProtKB-UniRule"/>
</dbReference>
<comment type="subunit">
    <text evidence="10">Heterotetramer of two alpha and two beta subunits.</text>
</comment>
<proteinExistence type="inferred from homology"/>
<dbReference type="PROSITE" id="PS50975">
    <property type="entry name" value="ATP_GRASP"/>
    <property type="match status" value="1"/>
</dbReference>
<evidence type="ECO:0000256" key="2">
    <source>
        <dbReference type="ARBA" id="ARBA00022532"/>
    </source>
</evidence>
<dbReference type="HAMAP" id="MF_00558">
    <property type="entry name" value="Succ_CoA_beta"/>
    <property type="match status" value="1"/>
</dbReference>
<evidence type="ECO:0000256" key="6">
    <source>
        <dbReference type="ARBA" id="ARBA00022840"/>
    </source>
</evidence>
<dbReference type="AlphaFoldDB" id="A0A1I4G2Y8"/>
<evidence type="ECO:0000256" key="1">
    <source>
        <dbReference type="ARBA" id="ARBA00009182"/>
    </source>
</evidence>
<keyword evidence="13" id="KW-1185">Reference proteome</keyword>
<dbReference type="InterPro" id="IPR013650">
    <property type="entry name" value="ATP-grasp_succ-CoA_synth-type"/>
</dbReference>
<dbReference type="NCBIfam" id="TIGR01016">
    <property type="entry name" value="sucCoAbeta"/>
    <property type="match status" value="1"/>
</dbReference>
<keyword evidence="2 10" id="KW-0816">Tricarboxylic acid cycle</keyword>
<evidence type="ECO:0000256" key="10">
    <source>
        <dbReference type="HAMAP-Rule" id="MF_00558"/>
    </source>
</evidence>
<dbReference type="InterPro" id="IPR016102">
    <property type="entry name" value="Succinyl-CoA_synth-like"/>
</dbReference>
<feature type="binding site" evidence="10">
    <location>
        <begin position="53"/>
        <end position="55"/>
    </location>
    <ligand>
        <name>ATP</name>
        <dbReference type="ChEBI" id="CHEBI:30616"/>
    </ligand>
</feature>
<organism evidence="12 13">
    <name type="scientific">Loktanella salsilacus</name>
    <dbReference type="NCBI Taxonomy" id="195913"/>
    <lineage>
        <taxon>Bacteria</taxon>
        <taxon>Pseudomonadati</taxon>
        <taxon>Pseudomonadota</taxon>
        <taxon>Alphaproteobacteria</taxon>
        <taxon>Rhodobacterales</taxon>
        <taxon>Roseobacteraceae</taxon>
        <taxon>Loktanella</taxon>
    </lineage>
</organism>
<feature type="binding site" evidence="10">
    <location>
        <position position="117"/>
    </location>
    <ligand>
        <name>ATP</name>
        <dbReference type="ChEBI" id="CHEBI:30616"/>
    </ligand>
</feature>
<feature type="binding site" evidence="10">
    <location>
        <position position="209"/>
    </location>
    <ligand>
        <name>Mg(2+)</name>
        <dbReference type="ChEBI" id="CHEBI:18420"/>
    </ligand>
</feature>
<feature type="binding site" evidence="10">
    <location>
        <position position="112"/>
    </location>
    <ligand>
        <name>ATP</name>
        <dbReference type="ChEBI" id="CHEBI:30616"/>
    </ligand>
</feature>
<reference evidence="12 13" key="1">
    <citation type="submission" date="2016-10" db="EMBL/GenBank/DDBJ databases">
        <authorList>
            <person name="de Groot N.N."/>
        </authorList>
    </citation>
    <scope>NUCLEOTIDE SEQUENCE [LARGE SCALE GENOMIC DNA]</scope>
    <source>
        <strain evidence="12 13">DSM 16199</strain>
    </source>
</reference>
<dbReference type="InterPro" id="IPR017866">
    <property type="entry name" value="Succ-CoA_synthase_bsu_CS"/>
</dbReference>
<keyword evidence="6 10" id="KW-0067">ATP-binding</keyword>
<dbReference type="FunFam" id="3.30.470.20:FF:000002">
    <property type="entry name" value="Succinate--CoA ligase [ADP-forming] subunit beta"/>
    <property type="match status" value="1"/>
</dbReference>
<dbReference type="PANTHER" id="PTHR11815:SF10">
    <property type="entry name" value="SUCCINATE--COA LIGASE [GDP-FORMING] SUBUNIT BETA, MITOCHONDRIAL"/>
    <property type="match status" value="1"/>
</dbReference>
<name>A0A1I4G2Y8_9RHOB</name>
<dbReference type="GO" id="GO:0004776">
    <property type="term" value="F:succinate-CoA ligase (GDP-forming) activity"/>
    <property type="evidence" value="ECO:0007669"/>
    <property type="project" value="RHEA"/>
</dbReference>
<keyword evidence="7 10" id="KW-0460">Magnesium</keyword>
<evidence type="ECO:0000256" key="9">
    <source>
        <dbReference type="ARBA" id="ARBA00060690"/>
    </source>
</evidence>
<dbReference type="InterPro" id="IPR013815">
    <property type="entry name" value="ATP_grasp_subdomain_1"/>
</dbReference>
<evidence type="ECO:0000256" key="8">
    <source>
        <dbReference type="ARBA" id="ARBA00052241"/>
    </source>
</evidence>
<dbReference type="EMBL" id="FOTF01000011">
    <property type="protein sequence ID" value="SFL24404.1"/>
    <property type="molecule type" value="Genomic_DNA"/>
</dbReference>
<evidence type="ECO:0000256" key="3">
    <source>
        <dbReference type="ARBA" id="ARBA00022598"/>
    </source>
</evidence>
<dbReference type="GO" id="GO:0006099">
    <property type="term" value="P:tricarboxylic acid cycle"/>
    <property type="evidence" value="ECO:0007669"/>
    <property type="project" value="UniProtKB-UniRule"/>
</dbReference>
<comment type="similarity">
    <text evidence="1 10">Belongs to the succinate/malate CoA ligase beta subunit family.</text>
</comment>
<feature type="binding site" evidence="10">
    <location>
        <position position="109"/>
    </location>
    <ligand>
        <name>ATP</name>
        <dbReference type="ChEBI" id="CHEBI:30616"/>
    </ligand>
</feature>
<dbReference type="GO" id="GO:0042709">
    <property type="term" value="C:succinate-CoA ligase complex"/>
    <property type="evidence" value="ECO:0007669"/>
    <property type="project" value="TreeGrafter"/>
</dbReference>
<dbReference type="Gene3D" id="3.40.50.261">
    <property type="entry name" value="Succinyl-CoA synthetase domains"/>
    <property type="match status" value="1"/>
</dbReference>
<dbReference type="GO" id="GO:0050074">
    <property type="term" value="F:malate-CoA ligase activity"/>
    <property type="evidence" value="ECO:0007669"/>
    <property type="project" value="UniProtKB-EC"/>
</dbReference>
<evidence type="ECO:0000256" key="5">
    <source>
        <dbReference type="ARBA" id="ARBA00022741"/>
    </source>
</evidence>
<keyword evidence="4 10" id="KW-0479">Metal-binding</keyword>
<keyword evidence="5 10" id="KW-0547">Nucleotide-binding</keyword>
<dbReference type="Proteomes" id="UP000199550">
    <property type="component" value="Unassembled WGS sequence"/>
</dbReference>
<dbReference type="PANTHER" id="PTHR11815">
    <property type="entry name" value="SUCCINYL-COA SYNTHETASE BETA CHAIN"/>
    <property type="match status" value="1"/>
</dbReference>
<feature type="binding site" evidence="10">
    <location>
        <begin position="331"/>
        <end position="333"/>
    </location>
    <ligand>
        <name>substrate</name>
        <note>ligand shared with subunit alpha</note>
    </ligand>
</feature>
<evidence type="ECO:0000259" key="11">
    <source>
        <dbReference type="PROSITE" id="PS50975"/>
    </source>
</evidence>
<comment type="pathway">
    <text evidence="9">One-carbon metabolism; formaldehyde assimilation via serine pathway.</text>
</comment>
<dbReference type="SUPFAM" id="SSF56059">
    <property type="entry name" value="Glutathione synthetase ATP-binding domain-like"/>
    <property type="match status" value="1"/>
</dbReference>
<dbReference type="UniPathway" id="UPA00223">
    <property type="reaction ID" value="UER00999"/>
</dbReference>
<dbReference type="GeneID" id="97889856"/>
<feature type="binding site" evidence="10">
    <location>
        <position position="274"/>
    </location>
    <ligand>
        <name>substrate</name>
        <note>ligand shared with subunit alpha</note>
    </ligand>
</feature>
<dbReference type="RefSeq" id="WP_090189548.1">
    <property type="nucleotide sequence ID" value="NZ_CAXIDI010000007.1"/>
</dbReference>
<evidence type="ECO:0000256" key="4">
    <source>
        <dbReference type="ARBA" id="ARBA00022723"/>
    </source>
</evidence>
<dbReference type="OrthoDB" id="9802602at2"/>
<dbReference type="Pfam" id="PF00549">
    <property type="entry name" value="Ligase_CoA"/>
    <property type="match status" value="1"/>
</dbReference>
<dbReference type="InterPro" id="IPR011761">
    <property type="entry name" value="ATP-grasp"/>
</dbReference>
<dbReference type="GO" id="GO:0006104">
    <property type="term" value="P:succinyl-CoA metabolic process"/>
    <property type="evidence" value="ECO:0007669"/>
    <property type="project" value="TreeGrafter"/>
</dbReference>
<sequence length="397" mass="42413">MNIHEYQAKALLRTYGAPVSDGRPVTKAEDAKSAAGELDGPLWVVKAQIHAGGRGKGHFVEADAGEKGGVRLTKSVEEAAQEAKKMLGRTLVTHQTGPAGKVVNRIYIEDGSGIETELYLALLVDRQTSRISFVCSTEGGMDIEEVAASTPEKILSFSVDPATGYQAFHGRRVAFTLGLTGGQVKQCVTLMGQLYKAFTEKDMEMLEINPLIVTDKGDLKVLDAKISFDGNAMYRHPDIASLRDETEEDPKELAASKYDLNYIALDGEIGCMVNGAGLAMATMDIIKLYGAEPANFLDVGGGATKEKVTEAFKIITSDPNVKGILVNIFGGIMRCDVIAEGVIAAVKEVGLKVPLVVRLEGTNVEKGKEIIRNSGLDVIAADDLKDGAQKIVKAVKG</sequence>
<gene>
    <name evidence="10" type="primary">sucC</name>
    <name evidence="12" type="ORF">SAMN04488004_11173</name>
</gene>